<dbReference type="Proteomes" id="UP001428341">
    <property type="component" value="Unassembled WGS sequence"/>
</dbReference>
<dbReference type="Pfam" id="PF13456">
    <property type="entry name" value="RVT_3"/>
    <property type="match status" value="1"/>
</dbReference>
<reference evidence="2 3" key="1">
    <citation type="submission" date="2024-05" db="EMBL/GenBank/DDBJ databases">
        <title>Haplotype-resolved chromosome-level genome assembly of Huyou (Citrus changshanensis).</title>
        <authorList>
            <person name="Miao C."/>
            <person name="Chen W."/>
            <person name="Wu Y."/>
            <person name="Wang L."/>
            <person name="Zhao S."/>
            <person name="Grierson D."/>
            <person name="Xu C."/>
            <person name="Chen K."/>
        </authorList>
    </citation>
    <scope>NUCLEOTIDE SEQUENCE [LARGE SCALE GENOMIC DNA]</scope>
    <source>
        <strain evidence="2">01-14</strain>
        <tissue evidence="2">Leaf</tissue>
    </source>
</reference>
<gene>
    <name evidence="2" type="ORF">WN944_024072</name>
</gene>
<comment type="caution">
    <text evidence="2">The sequence shown here is derived from an EMBL/GenBank/DDBJ whole genome shotgun (WGS) entry which is preliminary data.</text>
</comment>
<feature type="domain" description="RNase H type-1" evidence="1">
    <location>
        <begin position="9"/>
        <end position="95"/>
    </location>
</feature>
<dbReference type="GO" id="GO:0004523">
    <property type="term" value="F:RNA-DNA hybrid ribonuclease activity"/>
    <property type="evidence" value="ECO:0007669"/>
    <property type="project" value="InterPro"/>
</dbReference>
<evidence type="ECO:0000313" key="2">
    <source>
        <dbReference type="EMBL" id="KAK9180936.1"/>
    </source>
</evidence>
<dbReference type="PANTHER" id="PTHR47074:SF11">
    <property type="entry name" value="REVERSE TRANSCRIPTASE-LIKE PROTEIN"/>
    <property type="match status" value="1"/>
</dbReference>
<accession>A0AAP0QAV8</accession>
<dbReference type="InterPro" id="IPR044730">
    <property type="entry name" value="RNase_H-like_dom_plant"/>
</dbReference>
<organism evidence="2 3">
    <name type="scientific">Citrus x changshan-huyou</name>
    <dbReference type="NCBI Taxonomy" id="2935761"/>
    <lineage>
        <taxon>Eukaryota</taxon>
        <taxon>Viridiplantae</taxon>
        <taxon>Streptophyta</taxon>
        <taxon>Embryophyta</taxon>
        <taxon>Tracheophyta</taxon>
        <taxon>Spermatophyta</taxon>
        <taxon>Magnoliopsida</taxon>
        <taxon>eudicotyledons</taxon>
        <taxon>Gunneridae</taxon>
        <taxon>Pentapetalae</taxon>
        <taxon>rosids</taxon>
        <taxon>malvids</taxon>
        <taxon>Sapindales</taxon>
        <taxon>Rutaceae</taxon>
        <taxon>Aurantioideae</taxon>
        <taxon>Citrus</taxon>
    </lineage>
</organism>
<dbReference type="InterPro" id="IPR052929">
    <property type="entry name" value="RNase_H-like_EbsB-rel"/>
</dbReference>
<evidence type="ECO:0000259" key="1">
    <source>
        <dbReference type="Pfam" id="PF13456"/>
    </source>
</evidence>
<evidence type="ECO:0000313" key="3">
    <source>
        <dbReference type="Proteomes" id="UP001428341"/>
    </source>
</evidence>
<dbReference type="InterPro" id="IPR036397">
    <property type="entry name" value="RNaseH_sf"/>
</dbReference>
<dbReference type="SUPFAM" id="SSF53098">
    <property type="entry name" value="Ribonuclease H-like"/>
    <property type="match status" value="1"/>
</dbReference>
<keyword evidence="3" id="KW-1185">Reference proteome</keyword>
<name>A0AAP0QAV8_9ROSI</name>
<protein>
    <recommendedName>
        <fullName evidence="1">RNase H type-1 domain-containing protein</fullName>
    </recommendedName>
</protein>
<dbReference type="InterPro" id="IPR012337">
    <property type="entry name" value="RNaseH-like_sf"/>
</dbReference>
<proteinExistence type="predicted"/>
<dbReference type="EMBL" id="JBCGBO010000024">
    <property type="protein sequence ID" value="KAK9180936.1"/>
    <property type="molecule type" value="Genomic_DNA"/>
</dbReference>
<dbReference type="InterPro" id="IPR002156">
    <property type="entry name" value="RNaseH_domain"/>
</dbReference>
<dbReference type="PANTHER" id="PTHR47074">
    <property type="entry name" value="BNAC02G40300D PROTEIN"/>
    <property type="match status" value="1"/>
</dbReference>
<dbReference type="GO" id="GO:0003676">
    <property type="term" value="F:nucleic acid binding"/>
    <property type="evidence" value="ECO:0007669"/>
    <property type="project" value="InterPro"/>
</dbReference>
<dbReference type="AlphaFoldDB" id="A0AAP0QAV8"/>
<sequence length="105" mass="11669">MEPATSKKLYLEDAEIAEAFAIFKAVKMVERGGISPPIIESDSKNVVNFIFKDISSKGELDWIISENRILAHKNNQYRVVYAPRSCNSMAHDLAKIVLSISGSLV</sequence>
<dbReference type="CDD" id="cd06222">
    <property type="entry name" value="RNase_H_like"/>
    <property type="match status" value="1"/>
</dbReference>
<dbReference type="Gene3D" id="3.30.420.10">
    <property type="entry name" value="Ribonuclease H-like superfamily/Ribonuclease H"/>
    <property type="match status" value="1"/>
</dbReference>